<dbReference type="PROSITE" id="PS00211">
    <property type="entry name" value="ABC_TRANSPORTER_1"/>
    <property type="match status" value="1"/>
</dbReference>
<organism evidence="10">
    <name type="scientific">marine metagenome</name>
    <dbReference type="NCBI Taxonomy" id="408172"/>
    <lineage>
        <taxon>unclassified sequences</taxon>
        <taxon>metagenomes</taxon>
        <taxon>ecological metagenomes</taxon>
    </lineage>
</organism>
<protein>
    <recommendedName>
        <fullName evidence="9">ABC transporter domain-containing protein</fullName>
    </recommendedName>
</protein>
<dbReference type="InterPro" id="IPR003439">
    <property type="entry name" value="ABC_transporter-like_ATP-bd"/>
</dbReference>
<reference evidence="10" key="1">
    <citation type="submission" date="2018-05" db="EMBL/GenBank/DDBJ databases">
        <authorList>
            <person name="Lanie J.A."/>
            <person name="Ng W.-L."/>
            <person name="Kazmierczak K.M."/>
            <person name="Andrzejewski T.M."/>
            <person name="Davidsen T.M."/>
            <person name="Wayne K.J."/>
            <person name="Tettelin H."/>
            <person name="Glass J.I."/>
            <person name="Rusch D."/>
            <person name="Podicherti R."/>
            <person name="Tsui H.-C.T."/>
            <person name="Winkler M.E."/>
        </authorList>
    </citation>
    <scope>NUCLEOTIDE SEQUENCE</scope>
</reference>
<dbReference type="GO" id="GO:0005524">
    <property type="term" value="F:ATP binding"/>
    <property type="evidence" value="ECO:0007669"/>
    <property type="project" value="UniProtKB-KW"/>
</dbReference>
<dbReference type="Pfam" id="PF00005">
    <property type="entry name" value="ABC_tran"/>
    <property type="match status" value="1"/>
</dbReference>
<keyword evidence="8" id="KW-0472">Membrane</keyword>
<dbReference type="Gene3D" id="2.40.50.100">
    <property type="match status" value="1"/>
</dbReference>
<dbReference type="PANTHER" id="PTHR42781:SF4">
    <property type="entry name" value="SPERMIDINE_PUTRESCINE IMPORT ATP-BINDING PROTEIN POTA"/>
    <property type="match status" value="1"/>
</dbReference>
<dbReference type="InterPro" id="IPR003593">
    <property type="entry name" value="AAA+_ATPase"/>
</dbReference>
<dbReference type="InterPro" id="IPR017871">
    <property type="entry name" value="ABC_transporter-like_CS"/>
</dbReference>
<dbReference type="AlphaFoldDB" id="A0A381X3R9"/>
<proteinExistence type="predicted"/>
<dbReference type="InterPro" id="IPR050093">
    <property type="entry name" value="ABC_SmlMolc_Importer"/>
</dbReference>
<keyword evidence="1" id="KW-0813">Transport</keyword>
<evidence type="ECO:0000256" key="1">
    <source>
        <dbReference type="ARBA" id="ARBA00022448"/>
    </source>
</evidence>
<dbReference type="InterPro" id="IPR013611">
    <property type="entry name" value="Transp-assoc_OB_typ2"/>
</dbReference>
<dbReference type="CDD" id="cd03259">
    <property type="entry name" value="ABC_Carb_Solutes_like"/>
    <property type="match status" value="1"/>
</dbReference>
<dbReference type="SUPFAM" id="SSF50331">
    <property type="entry name" value="MOP-like"/>
    <property type="match status" value="1"/>
</dbReference>
<dbReference type="InterPro" id="IPR015853">
    <property type="entry name" value="ABC_transpr_FbpC"/>
</dbReference>
<keyword evidence="4" id="KW-0547">Nucleotide-binding</keyword>
<evidence type="ECO:0000256" key="8">
    <source>
        <dbReference type="ARBA" id="ARBA00023136"/>
    </source>
</evidence>
<dbReference type="SUPFAM" id="SSF52540">
    <property type="entry name" value="P-loop containing nucleoside triphosphate hydrolases"/>
    <property type="match status" value="1"/>
</dbReference>
<dbReference type="InterPro" id="IPR008995">
    <property type="entry name" value="Mo/tungstate-bd_C_term_dom"/>
</dbReference>
<dbReference type="GO" id="GO:0015408">
    <property type="term" value="F:ABC-type ferric iron transporter activity"/>
    <property type="evidence" value="ECO:0007669"/>
    <property type="project" value="InterPro"/>
</dbReference>
<dbReference type="Pfam" id="PF08402">
    <property type="entry name" value="TOBE_2"/>
    <property type="match status" value="1"/>
</dbReference>
<evidence type="ECO:0000256" key="2">
    <source>
        <dbReference type="ARBA" id="ARBA00022475"/>
    </source>
</evidence>
<evidence type="ECO:0000259" key="9">
    <source>
        <dbReference type="PROSITE" id="PS50893"/>
    </source>
</evidence>
<feature type="non-terminal residue" evidence="10">
    <location>
        <position position="348"/>
    </location>
</feature>
<dbReference type="EMBL" id="UINC01013818">
    <property type="protein sequence ID" value="SVA59429.1"/>
    <property type="molecule type" value="Genomic_DNA"/>
</dbReference>
<evidence type="ECO:0000256" key="5">
    <source>
        <dbReference type="ARBA" id="ARBA00022840"/>
    </source>
</evidence>
<name>A0A381X3R9_9ZZZZ</name>
<dbReference type="GO" id="GO:0016887">
    <property type="term" value="F:ATP hydrolysis activity"/>
    <property type="evidence" value="ECO:0007669"/>
    <property type="project" value="InterPro"/>
</dbReference>
<dbReference type="PROSITE" id="PS50893">
    <property type="entry name" value="ABC_TRANSPORTER_2"/>
    <property type="match status" value="1"/>
</dbReference>
<dbReference type="PANTHER" id="PTHR42781">
    <property type="entry name" value="SPERMIDINE/PUTRESCINE IMPORT ATP-BINDING PROTEIN POTA"/>
    <property type="match status" value="1"/>
</dbReference>
<keyword evidence="5" id="KW-0067">ATP-binding</keyword>
<evidence type="ECO:0000256" key="7">
    <source>
        <dbReference type="ARBA" id="ARBA00023065"/>
    </source>
</evidence>
<dbReference type="Gene3D" id="3.40.50.300">
    <property type="entry name" value="P-loop containing nucleotide triphosphate hydrolases"/>
    <property type="match status" value="1"/>
</dbReference>
<feature type="domain" description="ABC transporter" evidence="9">
    <location>
        <begin position="11"/>
        <end position="241"/>
    </location>
</feature>
<dbReference type="InterPro" id="IPR027417">
    <property type="entry name" value="P-loop_NTPase"/>
</dbReference>
<dbReference type="FunFam" id="3.40.50.300:FF:000042">
    <property type="entry name" value="Maltose/maltodextrin ABC transporter, ATP-binding protein"/>
    <property type="match status" value="1"/>
</dbReference>
<evidence type="ECO:0000256" key="6">
    <source>
        <dbReference type="ARBA" id="ARBA00023004"/>
    </source>
</evidence>
<evidence type="ECO:0000313" key="10">
    <source>
        <dbReference type="EMBL" id="SVA59429.1"/>
    </source>
</evidence>
<keyword evidence="7" id="KW-0406">Ion transport</keyword>
<sequence length="348" mass="38671">MENNMNDAVNITINNLSLAFGKTEVLKGVNLEIEPGELFSFLGPSGSGKSTLLRAIAGFGPRPQGSIFIGKEEVSQKPPWKRNVGMVFQSYALWPHMTVRKNVAFGLEEHHVSAGKIHERVDEVLEMVDLLSLADRRPSQLSGGQQQRVALARTIVVKPRVLLLDEPLSNLDANLRVQMRRDILELQRKLQITTIFVTHDQEEANTISDRIAVLNHGIIQQVGSPLKLYDEPSNRFVANFLGSVNLIDGTVQHEDNGYLFKVPDGTSFPLGNNEIKQGDCTAMFRPQNLQITRGKDESTGANIQLSGRVEHREFLGSRIRYSVIVGEQILLVDDTHEANCTTIEVGET</sequence>
<evidence type="ECO:0000256" key="3">
    <source>
        <dbReference type="ARBA" id="ARBA00022496"/>
    </source>
</evidence>
<dbReference type="GO" id="GO:0043190">
    <property type="term" value="C:ATP-binding cassette (ABC) transporter complex"/>
    <property type="evidence" value="ECO:0007669"/>
    <property type="project" value="InterPro"/>
</dbReference>
<dbReference type="SMART" id="SM00382">
    <property type="entry name" value="AAA"/>
    <property type="match status" value="1"/>
</dbReference>
<keyword evidence="6" id="KW-0408">Iron</keyword>
<keyword evidence="2" id="KW-1003">Cell membrane</keyword>
<evidence type="ECO:0000256" key="4">
    <source>
        <dbReference type="ARBA" id="ARBA00022741"/>
    </source>
</evidence>
<keyword evidence="3" id="KW-0410">Iron transport</keyword>
<accession>A0A381X3R9</accession>
<gene>
    <name evidence="10" type="ORF">METZ01_LOCUS112283</name>
</gene>